<name>A0A1W6ZRF8_9HYPH</name>
<keyword evidence="3" id="KW-1185">Reference proteome</keyword>
<evidence type="ECO:0000259" key="1">
    <source>
        <dbReference type="Pfam" id="PF04028"/>
    </source>
</evidence>
<dbReference type="RefSeq" id="WP_086088370.1">
    <property type="nucleotide sequence ID" value="NZ_CP021112.1"/>
</dbReference>
<dbReference type="AlphaFoldDB" id="A0A1W6ZRF8"/>
<evidence type="ECO:0000313" key="2">
    <source>
        <dbReference type="EMBL" id="ARP99966.1"/>
    </source>
</evidence>
<gene>
    <name evidence="2" type="ORF">CAK95_13390</name>
</gene>
<dbReference type="OrthoDB" id="9810508at2"/>
<evidence type="ECO:0000313" key="3">
    <source>
        <dbReference type="Proteomes" id="UP000194137"/>
    </source>
</evidence>
<proteinExistence type="predicted"/>
<organism evidence="2 3">
    <name type="scientific">Pseudorhodoplanes sinuspersici</name>
    <dbReference type="NCBI Taxonomy" id="1235591"/>
    <lineage>
        <taxon>Bacteria</taxon>
        <taxon>Pseudomonadati</taxon>
        <taxon>Pseudomonadota</taxon>
        <taxon>Alphaproteobacteria</taxon>
        <taxon>Hyphomicrobiales</taxon>
        <taxon>Pseudorhodoplanes</taxon>
    </lineage>
</organism>
<dbReference type="EMBL" id="CP021112">
    <property type="protein sequence ID" value="ARP99966.1"/>
    <property type="molecule type" value="Genomic_DNA"/>
</dbReference>
<dbReference type="CDD" id="cd07983">
    <property type="entry name" value="LPLAT_DUF374-like"/>
    <property type="match status" value="1"/>
</dbReference>
<dbReference type="InterPro" id="IPR007172">
    <property type="entry name" value="DUF374"/>
</dbReference>
<protein>
    <recommendedName>
        <fullName evidence="1">DUF374 domain-containing protein</fullName>
    </recommendedName>
</protein>
<dbReference type="Proteomes" id="UP000194137">
    <property type="component" value="Chromosome"/>
</dbReference>
<dbReference type="KEGG" id="psin:CAK95_13390"/>
<reference evidence="2 3" key="1">
    <citation type="submission" date="2017-05" db="EMBL/GenBank/DDBJ databases">
        <title>Full genome sequence of Pseudorhodoplanes sinuspersici.</title>
        <authorList>
            <person name="Dastgheib S.M.M."/>
            <person name="Shavandi M."/>
            <person name="Tirandaz H."/>
        </authorList>
    </citation>
    <scope>NUCLEOTIDE SEQUENCE [LARGE SCALE GENOMIC DNA]</scope>
    <source>
        <strain evidence="2 3">RIPI110</strain>
    </source>
</reference>
<feature type="domain" description="DUF374" evidence="1">
    <location>
        <begin position="68"/>
        <end position="138"/>
    </location>
</feature>
<dbReference type="Pfam" id="PF04028">
    <property type="entry name" value="DUF374"/>
    <property type="match status" value="1"/>
</dbReference>
<accession>A0A1W6ZRF8</accession>
<sequence length="237" mass="25813">MLSSRRIARARWVQKTVGIVAAEYLRFVNLTSRTVTVPGDIYERAGTDLPIILAMWHGQHFMAPFIKKNGHKAKTLISRHRDGEMNAVAAEWLGVETIRGSGDHGTEFHRKGGVSAYRQMLTALSEGYNVALTADVPKISRVAGPGIIRLARDSGRAIYPVALASSRRKELNNWDRSAVNLPFSLIAGVVGEPVRVGPDATNADLEAARIRLETELNAATDQAYAIVDGKTTGEVRG</sequence>
<dbReference type="STRING" id="1235591.CAK95_13390"/>